<dbReference type="GO" id="GO:0051537">
    <property type="term" value="F:2 iron, 2 sulfur cluster binding"/>
    <property type="evidence" value="ECO:0007669"/>
    <property type="project" value="UniProtKB-KW"/>
</dbReference>
<dbReference type="Proteomes" id="UP000053060">
    <property type="component" value="Unassembled WGS sequence"/>
</dbReference>
<dbReference type="Gene3D" id="3.10.20.30">
    <property type="match status" value="1"/>
</dbReference>
<dbReference type="GO" id="GO:0016491">
    <property type="term" value="F:oxidoreductase activity"/>
    <property type="evidence" value="ECO:0007669"/>
    <property type="project" value="UniProtKB-KW"/>
</dbReference>
<gene>
    <name evidence="11" type="ORF">Z045_06670</name>
</gene>
<sequence length="372" mass="39942">MIVRDRPTPIPRPGSLRKLLVGALGMLSYPHHPDRYLELADPLLVTSANYARITDVDRSAADSLTITVRPAQPCRPLPGQYVTVSVRVDGVRHTRCYSPTLVDAGSKHRPDLRFTIGRHPEGAVSRHLHDRAQVGDVVELGSPAGEFVLPSPRPRRLLFVAAGSGLTPVLSMLSGLVAEGYDGSAVLLYYTRTPRHVPRRAELEALAARPNIEIVHAHTRSDDGMLQGRFDSSHLAAVAPWYADTPTFVCGPAEMVAGIREVYAERGAETMVNTEEFVLAPPVVSTDDAGGEISFAESGVVAENTGSTLLEQAEAAGLTPEHGCRMGICHSCTAVRLSGCTRDVRTGDVDSEPGRRIQICVNAPVGDVAVEL</sequence>
<evidence type="ECO:0000256" key="8">
    <source>
        <dbReference type="ARBA" id="ARBA00023014"/>
    </source>
</evidence>
<dbReference type="SUPFAM" id="SSF52343">
    <property type="entry name" value="Ferredoxin reductase-like, C-terminal NADP-linked domain"/>
    <property type="match status" value="1"/>
</dbReference>
<dbReference type="InterPro" id="IPR050415">
    <property type="entry name" value="MRET"/>
</dbReference>
<dbReference type="EMBL" id="AZXY01000002">
    <property type="protein sequence ID" value="KSZ59832.1"/>
    <property type="molecule type" value="Genomic_DNA"/>
</dbReference>
<feature type="domain" description="2Fe-2S ferredoxin-type" evidence="9">
    <location>
        <begin position="291"/>
        <end position="372"/>
    </location>
</feature>
<dbReference type="InterPro" id="IPR001433">
    <property type="entry name" value="OxRdtase_FAD/NAD-bd"/>
</dbReference>
<dbReference type="Pfam" id="PF00970">
    <property type="entry name" value="FAD_binding_6"/>
    <property type="match status" value="1"/>
</dbReference>
<reference evidence="12" key="1">
    <citation type="submission" date="2015-01" db="EMBL/GenBank/DDBJ databases">
        <title>Draft genome sequence of Rhodococcus pyridinivorans strain KG-16, a hydrocarbon-degrading bacterium.</title>
        <authorList>
            <person name="Aggarwal R.K."/>
            <person name="Dawar C."/>
        </authorList>
    </citation>
    <scope>NUCLEOTIDE SEQUENCE [LARGE SCALE GENOMIC DNA]</scope>
    <source>
        <strain evidence="12">KG-16</strain>
    </source>
</reference>
<dbReference type="InterPro" id="IPR012675">
    <property type="entry name" value="Beta-grasp_dom_sf"/>
</dbReference>
<evidence type="ECO:0000256" key="5">
    <source>
        <dbReference type="ARBA" id="ARBA00022827"/>
    </source>
</evidence>
<dbReference type="GO" id="GO:0046872">
    <property type="term" value="F:metal ion binding"/>
    <property type="evidence" value="ECO:0007669"/>
    <property type="project" value="UniProtKB-KW"/>
</dbReference>
<evidence type="ECO:0000256" key="3">
    <source>
        <dbReference type="ARBA" id="ARBA00022714"/>
    </source>
</evidence>
<dbReference type="PATRIC" id="fig|1441730.3.peg.1408"/>
<dbReference type="SUPFAM" id="SSF54292">
    <property type="entry name" value="2Fe-2S ferredoxin-like"/>
    <property type="match status" value="1"/>
</dbReference>
<feature type="domain" description="FAD-binding FR-type" evidence="10">
    <location>
        <begin position="46"/>
        <end position="150"/>
    </location>
</feature>
<comment type="cofactor">
    <cofactor evidence="1">
        <name>FAD</name>
        <dbReference type="ChEBI" id="CHEBI:57692"/>
    </cofactor>
</comment>
<evidence type="ECO:0000256" key="4">
    <source>
        <dbReference type="ARBA" id="ARBA00022723"/>
    </source>
</evidence>
<keyword evidence="5" id="KW-0274">FAD</keyword>
<evidence type="ECO:0000256" key="7">
    <source>
        <dbReference type="ARBA" id="ARBA00023004"/>
    </source>
</evidence>
<dbReference type="PANTHER" id="PTHR47354">
    <property type="entry name" value="NADH OXIDOREDUCTASE HCR"/>
    <property type="match status" value="1"/>
</dbReference>
<evidence type="ECO:0000256" key="6">
    <source>
        <dbReference type="ARBA" id="ARBA00023002"/>
    </source>
</evidence>
<dbReference type="Pfam" id="PF00175">
    <property type="entry name" value="NAD_binding_1"/>
    <property type="match status" value="1"/>
</dbReference>
<dbReference type="InterPro" id="IPR008333">
    <property type="entry name" value="Cbr1-like_FAD-bd_dom"/>
</dbReference>
<evidence type="ECO:0000259" key="9">
    <source>
        <dbReference type="PROSITE" id="PS51085"/>
    </source>
</evidence>
<dbReference type="RefSeq" id="WP_060651166.1">
    <property type="nucleotide sequence ID" value="NZ_AZXY01000002.1"/>
</dbReference>
<proteinExistence type="predicted"/>
<evidence type="ECO:0000256" key="2">
    <source>
        <dbReference type="ARBA" id="ARBA00022630"/>
    </source>
</evidence>
<keyword evidence="6" id="KW-0560">Oxidoreductase</keyword>
<dbReference type="InterPro" id="IPR001041">
    <property type="entry name" value="2Fe-2S_ferredoxin-type"/>
</dbReference>
<keyword evidence="7" id="KW-0408">Iron</keyword>
<protein>
    <submittedName>
        <fullName evidence="11">Ferredoxin reductase</fullName>
    </submittedName>
</protein>
<name>A0A0V9UPA5_9NOCA</name>
<dbReference type="InterPro" id="IPR017938">
    <property type="entry name" value="Riboflavin_synthase-like_b-brl"/>
</dbReference>
<dbReference type="CDD" id="cd06216">
    <property type="entry name" value="FNR_iron_sulfur_binding_2"/>
    <property type="match status" value="1"/>
</dbReference>
<keyword evidence="8" id="KW-0411">Iron-sulfur</keyword>
<evidence type="ECO:0000313" key="12">
    <source>
        <dbReference type="Proteomes" id="UP000053060"/>
    </source>
</evidence>
<dbReference type="InterPro" id="IPR036010">
    <property type="entry name" value="2Fe-2S_ferredoxin-like_sf"/>
</dbReference>
<keyword evidence="4" id="KW-0479">Metal-binding</keyword>
<dbReference type="PROSITE" id="PS51384">
    <property type="entry name" value="FAD_FR"/>
    <property type="match status" value="1"/>
</dbReference>
<evidence type="ECO:0000259" key="10">
    <source>
        <dbReference type="PROSITE" id="PS51384"/>
    </source>
</evidence>
<comment type="caution">
    <text evidence="11">The sequence shown here is derived from an EMBL/GenBank/DDBJ whole genome shotgun (WGS) entry which is preliminary data.</text>
</comment>
<accession>A0A0V9UPA5</accession>
<dbReference type="Gene3D" id="3.40.50.80">
    <property type="entry name" value="Nucleotide-binding domain of ferredoxin-NADP reductase (FNR) module"/>
    <property type="match status" value="1"/>
</dbReference>
<dbReference type="PROSITE" id="PS51085">
    <property type="entry name" value="2FE2S_FER_2"/>
    <property type="match status" value="1"/>
</dbReference>
<dbReference type="PRINTS" id="PR00410">
    <property type="entry name" value="PHEHYDRXLASE"/>
</dbReference>
<dbReference type="Gene3D" id="2.40.30.10">
    <property type="entry name" value="Translation factors"/>
    <property type="match status" value="1"/>
</dbReference>
<dbReference type="Pfam" id="PF00111">
    <property type="entry name" value="Fer2"/>
    <property type="match status" value="1"/>
</dbReference>
<dbReference type="InterPro" id="IPR039261">
    <property type="entry name" value="FNR_nucleotide-bd"/>
</dbReference>
<organism evidence="11 12">
    <name type="scientific">Rhodococcus pyridinivorans KG-16</name>
    <dbReference type="NCBI Taxonomy" id="1441730"/>
    <lineage>
        <taxon>Bacteria</taxon>
        <taxon>Bacillati</taxon>
        <taxon>Actinomycetota</taxon>
        <taxon>Actinomycetes</taxon>
        <taxon>Mycobacteriales</taxon>
        <taxon>Nocardiaceae</taxon>
        <taxon>Rhodococcus</taxon>
    </lineage>
</organism>
<keyword evidence="2" id="KW-0285">Flavoprotein</keyword>
<dbReference type="SUPFAM" id="SSF63380">
    <property type="entry name" value="Riboflavin synthase domain-like"/>
    <property type="match status" value="1"/>
</dbReference>
<dbReference type="AlphaFoldDB" id="A0A0V9UPA5"/>
<evidence type="ECO:0000256" key="1">
    <source>
        <dbReference type="ARBA" id="ARBA00001974"/>
    </source>
</evidence>
<keyword evidence="3" id="KW-0001">2Fe-2S</keyword>
<dbReference type="InterPro" id="IPR017927">
    <property type="entry name" value="FAD-bd_FR_type"/>
</dbReference>
<dbReference type="CDD" id="cd00207">
    <property type="entry name" value="fer2"/>
    <property type="match status" value="1"/>
</dbReference>
<evidence type="ECO:0000313" key="11">
    <source>
        <dbReference type="EMBL" id="KSZ59832.1"/>
    </source>
</evidence>
<dbReference type="PANTHER" id="PTHR47354:SF6">
    <property type="entry name" value="NADH OXIDOREDUCTASE HCR"/>
    <property type="match status" value="1"/>
</dbReference>
<reference evidence="11 12" key="2">
    <citation type="journal article" date="2016" name="Genome Announc.">
        <title>Draft Genome Sequence of a Versatile Hydrocarbon-Degrading Bacterium, Rhodococcus pyridinivorans Strain KG-16, Collected from Oil Fields in India.</title>
        <authorList>
            <person name="Aggarwal R.K."/>
            <person name="Dawar C."/>
            <person name="Phanindranath R."/>
            <person name="Mutnuri L."/>
            <person name="Dayal A.M."/>
        </authorList>
    </citation>
    <scope>NUCLEOTIDE SEQUENCE [LARGE SCALE GENOMIC DNA]</scope>
    <source>
        <strain evidence="11 12">KG-16</strain>
    </source>
</reference>